<feature type="domain" description="HTH arsR-type" evidence="4">
    <location>
        <begin position="240"/>
        <end position="324"/>
    </location>
</feature>
<evidence type="ECO:0000313" key="6">
    <source>
        <dbReference type="Proteomes" id="UP000588586"/>
    </source>
</evidence>
<evidence type="ECO:0000259" key="4">
    <source>
        <dbReference type="PROSITE" id="PS50987"/>
    </source>
</evidence>
<dbReference type="InterPro" id="IPR051011">
    <property type="entry name" value="Metal_resp_trans_reg"/>
</dbReference>
<keyword evidence="6" id="KW-1185">Reference proteome</keyword>
<accession>A0A849HFQ3</accession>
<gene>
    <name evidence="5" type="ORF">HJG52_03455</name>
</gene>
<evidence type="ECO:0000313" key="5">
    <source>
        <dbReference type="EMBL" id="NNM45061.1"/>
    </source>
</evidence>
<proteinExistence type="predicted"/>
<dbReference type="InterPro" id="IPR001845">
    <property type="entry name" value="HTH_ArsR_DNA-bd_dom"/>
</dbReference>
<dbReference type="AlphaFoldDB" id="A0A849HFQ3"/>
<name>A0A849HFQ3_9MICO</name>
<dbReference type="InterPro" id="IPR036390">
    <property type="entry name" value="WH_DNA-bd_sf"/>
</dbReference>
<evidence type="ECO:0000256" key="2">
    <source>
        <dbReference type="ARBA" id="ARBA00023125"/>
    </source>
</evidence>
<dbReference type="GO" id="GO:0003700">
    <property type="term" value="F:DNA-binding transcription factor activity"/>
    <property type="evidence" value="ECO:0007669"/>
    <property type="project" value="InterPro"/>
</dbReference>
<keyword evidence="3" id="KW-0804">Transcription</keyword>
<dbReference type="InterPro" id="IPR036388">
    <property type="entry name" value="WH-like_DNA-bd_sf"/>
</dbReference>
<dbReference type="InterPro" id="IPR011991">
    <property type="entry name" value="ArsR-like_HTH"/>
</dbReference>
<reference evidence="5 6" key="1">
    <citation type="submission" date="2020-04" db="EMBL/GenBank/DDBJ databases">
        <title>Knoellia sp. isolate from air conditioner.</title>
        <authorList>
            <person name="Chea S."/>
            <person name="Kim D.-U."/>
        </authorList>
    </citation>
    <scope>NUCLEOTIDE SEQUENCE [LARGE SCALE GENOMIC DNA]</scope>
    <source>
        <strain evidence="5 6">DB2414S</strain>
    </source>
</reference>
<dbReference type="RefSeq" id="WP_171242131.1">
    <property type="nucleotide sequence ID" value="NZ_JABEPQ010000001.1"/>
</dbReference>
<dbReference type="PANTHER" id="PTHR43132:SF6">
    <property type="entry name" value="HTH-TYPE TRANSCRIPTIONAL REPRESSOR CZRA"/>
    <property type="match status" value="1"/>
</dbReference>
<evidence type="ECO:0000256" key="1">
    <source>
        <dbReference type="ARBA" id="ARBA00023015"/>
    </source>
</evidence>
<protein>
    <submittedName>
        <fullName evidence="5">Winged helix-turn-helix transcriptional regulator</fullName>
    </submittedName>
</protein>
<dbReference type="PROSITE" id="PS50987">
    <property type="entry name" value="HTH_ARSR_2"/>
    <property type="match status" value="1"/>
</dbReference>
<dbReference type="Pfam" id="PF12840">
    <property type="entry name" value="HTH_20"/>
    <property type="match status" value="1"/>
</dbReference>
<dbReference type="CDD" id="cd00090">
    <property type="entry name" value="HTH_ARSR"/>
    <property type="match status" value="1"/>
</dbReference>
<organism evidence="5 6">
    <name type="scientific">Knoellia koreensis</name>
    <dbReference type="NCBI Taxonomy" id="2730921"/>
    <lineage>
        <taxon>Bacteria</taxon>
        <taxon>Bacillati</taxon>
        <taxon>Actinomycetota</taxon>
        <taxon>Actinomycetes</taxon>
        <taxon>Micrococcales</taxon>
        <taxon>Intrasporangiaceae</taxon>
        <taxon>Knoellia</taxon>
    </lineage>
</organism>
<dbReference type="Proteomes" id="UP000588586">
    <property type="component" value="Unassembled WGS sequence"/>
</dbReference>
<dbReference type="SUPFAM" id="SSF46785">
    <property type="entry name" value="Winged helix' DNA-binding domain"/>
    <property type="match status" value="1"/>
</dbReference>
<keyword evidence="1" id="KW-0805">Transcription regulation</keyword>
<dbReference type="EMBL" id="JABEPQ010000001">
    <property type="protein sequence ID" value="NNM45061.1"/>
    <property type="molecule type" value="Genomic_DNA"/>
</dbReference>
<evidence type="ECO:0000256" key="3">
    <source>
        <dbReference type="ARBA" id="ARBA00023163"/>
    </source>
</evidence>
<dbReference type="PANTHER" id="PTHR43132">
    <property type="entry name" value="ARSENICAL RESISTANCE OPERON REPRESSOR ARSR-RELATED"/>
    <property type="match status" value="1"/>
</dbReference>
<keyword evidence="2" id="KW-0238">DNA-binding</keyword>
<dbReference type="SMART" id="SM00418">
    <property type="entry name" value="HTH_ARSR"/>
    <property type="match status" value="1"/>
</dbReference>
<sequence>MRRVHLGTDGLAGVRWQVSPLADLAALMRLGVAGQRHPVFGWVRPRVCRVLADARAEPVRVLLPEQGRGPFPLVSPPPLRGHESIDDELAIVDALDHDAITTSCEWLDQPEPVRRRLDPWVEDDSLGHRLAASLAFVWRELLASDWAMLQRRLERHLADTSMSLARNGMADTLAHLAPGIEWVPGGDLLIDKPWPGDYDGSTKDFVLIPSLFALAEPLTDFDNDTALVLQYGIGPVDHAADAHALTDAPAASAQLIGRTRAEVLDALTEPGTTSQLSRRLGLPLSTVSTHLGVLRRAGLVTRRREGRSVVYHRSAWRVASFEAG</sequence>
<dbReference type="GO" id="GO:0003677">
    <property type="term" value="F:DNA binding"/>
    <property type="evidence" value="ECO:0007669"/>
    <property type="project" value="UniProtKB-KW"/>
</dbReference>
<dbReference type="Gene3D" id="1.10.10.10">
    <property type="entry name" value="Winged helix-like DNA-binding domain superfamily/Winged helix DNA-binding domain"/>
    <property type="match status" value="1"/>
</dbReference>
<comment type="caution">
    <text evidence="5">The sequence shown here is derived from an EMBL/GenBank/DDBJ whole genome shotgun (WGS) entry which is preliminary data.</text>
</comment>